<keyword evidence="3" id="KW-1185">Reference proteome</keyword>
<feature type="region of interest" description="Disordered" evidence="1">
    <location>
        <begin position="53"/>
        <end position="82"/>
    </location>
</feature>
<dbReference type="Proteomes" id="UP001272987">
    <property type="component" value="Unassembled WGS sequence"/>
</dbReference>
<dbReference type="RefSeq" id="WP_319166800.1">
    <property type="nucleotide sequence ID" value="NZ_JARAWP010000011.1"/>
</dbReference>
<protein>
    <submittedName>
        <fullName evidence="2">Uncharacterized protein</fullName>
    </submittedName>
</protein>
<reference evidence="2 3" key="1">
    <citation type="journal article" date="2023" name="Microb. Genom.">
        <title>Mesoterricola silvestris gen. nov., sp. nov., Mesoterricola sediminis sp. nov., Geothrix oryzae sp. nov., Geothrix edaphica sp. nov., Geothrix rubra sp. nov., and Geothrix limicola sp. nov., six novel members of Acidobacteriota isolated from soils.</title>
        <authorList>
            <person name="Weisberg A.J."/>
            <person name="Pearce E."/>
            <person name="Kramer C.G."/>
            <person name="Chang J.H."/>
            <person name="Clarke C.R."/>
        </authorList>
    </citation>
    <scope>NUCLEOTIDE SEQUENCE [LARGE SCALE GENOMIC DNA]</scope>
    <source>
        <strain evidence="2 3">NB05-1H</strain>
    </source>
</reference>
<dbReference type="EMBL" id="JARAWP010000011">
    <property type="protein sequence ID" value="MDX3020109.1"/>
    <property type="molecule type" value="Genomic_DNA"/>
</dbReference>
<organism evidence="2 3">
    <name type="scientific">Streptomyces acidiscabies</name>
    <dbReference type="NCBI Taxonomy" id="42234"/>
    <lineage>
        <taxon>Bacteria</taxon>
        <taxon>Bacillati</taxon>
        <taxon>Actinomycetota</taxon>
        <taxon>Actinomycetes</taxon>
        <taxon>Kitasatosporales</taxon>
        <taxon>Streptomycetaceae</taxon>
        <taxon>Streptomyces</taxon>
    </lineage>
</organism>
<accession>A0ABU4LXW9</accession>
<comment type="caution">
    <text evidence="2">The sequence shown here is derived from an EMBL/GenBank/DDBJ whole genome shotgun (WGS) entry which is preliminary data.</text>
</comment>
<sequence length="142" mass="15533">MLPPSGPRHGHAAEDFDDWFVTPNSYEVAYAADGTVAGLSFDMPVPMMTKPVRAAAQPASPRNGPRFSARPSTSNRQTTMSDTTCNHVIAHWVTEDDRQQITGAIAYARNVGDLEALPLLIARLTGSCEARDTYRAQKEERS</sequence>
<evidence type="ECO:0000313" key="2">
    <source>
        <dbReference type="EMBL" id="MDX3020109.1"/>
    </source>
</evidence>
<gene>
    <name evidence="2" type="ORF">PV666_19785</name>
</gene>
<evidence type="ECO:0000313" key="3">
    <source>
        <dbReference type="Proteomes" id="UP001272987"/>
    </source>
</evidence>
<name>A0ABU4LXW9_9ACTN</name>
<evidence type="ECO:0000256" key="1">
    <source>
        <dbReference type="SAM" id="MobiDB-lite"/>
    </source>
</evidence>
<proteinExistence type="predicted"/>
<feature type="compositionally biased region" description="Polar residues" evidence="1">
    <location>
        <begin position="70"/>
        <end position="82"/>
    </location>
</feature>